<proteinExistence type="inferred from homology"/>
<dbReference type="InterPro" id="IPR024253">
    <property type="entry name" value="Phosducin_thioredoxin-like_dom"/>
</dbReference>
<keyword evidence="5" id="KW-1185">Reference proteome</keyword>
<dbReference type="Gene3D" id="3.40.30.10">
    <property type="entry name" value="Glutaredoxin"/>
    <property type="match status" value="1"/>
</dbReference>
<dbReference type="GO" id="GO:0003779">
    <property type="term" value="F:actin binding"/>
    <property type="evidence" value="ECO:0007669"/>
    <property type="project" value="EnsemblFungi"/>
</dbReference>
<dbReference type="KEGG" id="slb:AWJ20_4211"/>
<sequence>MNVEVNPNEDTEWNDILRAHGVIPERPPSPSAQLEEALEEAVRHAHENRLEHKTLDELDEIDEDGLEDEEFIEIYRKKRMAEIQEMAKKQKFGSLVMISKPEYTQEITDASKNDQFVLVHIAYEGVPQSKLLTGLFRRISEQFPEIKFVQIDARQINERYPSENCPTILVYKNTDVVKQYVTLNGLGGNSTSMDDMRKLLVTLGAVDESDRRIEAGDDDRDGYLNRNRYDSDDDFD</sequence>
<evidence type="ECO:0000313" key="4">
    <source>
        <dbReference type="EMBL" id="ANB11402.1"/>
    </source>
</evidence>
<dbReference type="GO" id="GO:0071444">
    <property type="term" value="P:cellular response to pheromone"/>
    <property type="evidence" value="ECO:0007669"/>
    <property type="project" value="EnsemblFungi"/>
</dbReference>
<feature type="domain" description="Phosducin" evidence="3">
    <location>
        <begin position="39"/>
        <end position="207"/>
    </location>
</feature>
<dbReference type="PANTHER" id="PTHR45809:SF3">
    <property type="entry name" value="VIRAL IAP-ASSOCIATED FACTOR HOMOLOG"/>
    <property type="match status" value="1"/>
</dbReference>
<dbReference type="GO" id="GO:0031683">
    <property type="term" value="F:G-protein beta/gamma-subunit complex binding"/>
    <property type="evidence" value="ECO:0007669"/>
    <property type="project" value="EnsemblFungi"/>
</dbReference>
<dbReference type="EMBL" id="CP014500">
    <property type="protein sequence ID" value="ANB11402.1"/>
    <property type="molecule type" value="Genomic_DNA"/>
</dbReference>
<dbReference type="CDD" id="cd02988">
    <property type="entry name" value="Phd_like_VIAF"/>
    <property type="match status" value="1"/>
</dbReference>
<dbReference type="GO" id="GO:0006457">
    <property type="term" value="P:protein folding"/>
    <property type="evidence" value="ECO:0007669"/>
    <property type="project" value="EnsemblFungi"/>
</dbReference>
<dbReference type="SUPFAM" id="SSF52833">
    <property type="entry name" value="Thioredoxin-like"/>
    <property type="match status" value="1"/>
</dbReference>
<dbReference type="Proteomes" id="UP000189580">
    <property type="component" value="Chromosome c"/>
</dbReference>
<dbReference type="GO" id="GO:1903333">
    <property type="term" value="P:negative regulation of protein folding"/>
    <property type="evidence" value="ECO:0007669"/>
    <property type="project" value="EnsemblFungi"/>
</dbReference>
<evidence type="ECO:0000313" key="5">
    <source>
        <dbReference type="Proteomes" id="UP000189580"/>
    </source>
</evidence>
<feature type="region of interest" description="Disordered" evidence="2">
    <location>
        <begin position="214"/>
        <end position="236"/>
    </location>
</feature>
<feature type="compositionally biased region" description="Basic and acidic residues" evidence="2">
    <location>
        <begin position="214"/>
        <end position="230"/>
    </location>
</feature>
<dbReference type="GO" id="GO:0005737">
    <property type="term" value="C:cytoplasm"/>
    <property type="evidence" value="ECO:0007669"/>
    <property type="project" value="EnsemblFungi"/>
</dbReference>
<comment type="similarity">
    <text evidence="1">Belongs to the phosducin family.</text>
</comment>
<dbReference type="PANTHER" id="PTHR45809">
    <property type="entry name" value="VIRAL IAP-ASSOCIATED FACTOR HOMOLOG"/>
    <property type="match status" value="1"/>
</dbReference>
<dbReference type="GeneID" id="30036319"/>
<evidence type="ECO:0000259" key="3">
    <source>
        <dbReference type="Pfam" id="PF02114"/>
    </source>
</evidence>
<dbReference type="OrthoDB" id="45518at2759"/>
<dbReference type="RefSeq" id="XP_018733879.1">
    <property type="nucleotide sequence ID" value="XM_018881274.1"/>
</dbReference>
<gene>
    <name evidence="4" type="primary">PLP2</name>
    <name evidence="4" type="ORF">AWJ20_4211</name>
</gene>
<dbReference type="GO" id="GO:0045944">
    <property type="term" value="P:positive regulation of transcription by RNA polymerase II"/>
    <property type="evidence" value="ECO:0007669"/>
    <property type="project" value="EnsemblFungi"/>
</dbReference>
<dbReference type="InterPro" id="IPR051498">
    <property type="entry name" value="Phosducin-like_chap/apop_reg"/>
</dbReference>
<name>A0A167C9M2_9ASCO</name>
<dbReference type="Pfam" id="PF02114">
    <property type="entry name" value="Phosducin"/>
    <property type="match status" value="1"/>
</dbReference>
<accession>A0A167C9M2</accession>
<dbReference type="GO" id="GO:0051726">
    <property type="term" value="P:regulation of cell cycle"/>
    <property type="evidence" value="ECO:0007669"/>
    <property type="project" value="EnsemblFungi"/>
</dbReference>
<evidence type="ECO:0000256" key="1">
    <source>
        <dbReference type="ARBA" id="ARBA00009686"/>
    </source>
</evidence>
<dbReference type="GO" id="GO:0030036">
    <property type="term" value="P:actin cytoskeleton organization"/>
    <property type="evidence" value="ECO:0007669"/>
    <property type="project" value="EnsemblFungi"/>
</dbReference>
<organism evidence="4 5">
    <name type="scientific">Sugiyamaella lignohabitans</name>
    <dbReference type="NCBI Taxonomy" id="796027"/>
    <lineage>
        <taxon>Eukaryota</taxon>
        <taxon>Fungi</taxon>
        <taxon>Dikarya</taxon>
        <taxon>Ascomycota</taxon>
        <taxon>Saccharomycotina</taxon>
        <taxon>Dipodascomycetes</taxon>
        <taxon>Dipodascales</taxon>
        <taxon>Trichomonascaceae</taxon>
        <taxon>Sugiyamaella</taxon>
    </lineage>
</organism>
<evidence type="ECO:0000256" key="2">
    <source>
        <dbReference type="SAM" id="MobiDB-lite"/>
    </source>
</evidence>
<reference evidence="4 5" key="1">
    <citation type="submission" date="2016-02" db="EMBL/GenBank/DDBJ databases">
        <title>Complete genome sequence and transcriptome regulation of the pentose utilising yeast Sugiyamaella lignohabitans.</title>
        <authorList>
            <person name="Bellasio M."/>
            <person name="Peymann A."/>
            <person name="Valli M."/>
            <person name="Sipitzky M."/>
            <person name="Graf A."/>
            <person name="Sauer M."/>
            <person name="Marx H."/>
            <person name="Mattanovich D."/>
        </authorList>
    </citation>
    <scope>NUCLEOTIDE SEQUENCE [LARGE SCALE GENOMIC DNA]</scope>
    <source>
        <strain evidence="4 5">CBS 10342</strain>
    </source>
</reference>
<dbReference type="AlphaFoldDB" id="A0A167C9M2"/>
<protein>
    <submittedName>
        <fullName evidence="4">Plp2p</fullName>
    </submittedName>
</protein>
<dbReference type="InterPro" id="IPR036249">
    <property type="entry name" value="Thioredoxin-like_sf"/>
</dbReference>